<proteinExistence type="predicted"/>
<dbReference type="AlphaFoldDB" id="A0A1B9Y215"/>
<evidence type="ECO:0000313" key="3">
    <source>
        <dbReference type="Proteomes" id="UP000093186"/>
    </source>
</evidence>
<keyword evidence="1" id="KW-0812">Transmembrane</keyword>
<gene>
    <name evidence="2" type="ORF">BA195_03920</name>
</gene>
<organism evidence="2 3">
    <name type="scientific">Tenacibaculum soleae</name>
    <dbReference type="NCBI Taxonomy" id="447689"/>
    <lineage>
        <taxon>Bacteria</taxon>
        <taxon>Pseudomonadati</taxon>
        <taxon>Bacteroidota</taxon>
        <taxon>Flavobacteriia</taxon>
        <taxon>Flavobacteriales</taxon>
        <taxon>Flavobacteriaceae</taxon>
        <taxon>Tenacibaculum</taxon>
    </lineage>
</organism>
<dbReference type="Pfam" id="PF11188">
    <property type="entry name" value="DUF2975"/>
    <property type="match status" value="1"/>
</dbReference>
<keyword evidence="1" id="KW-0472">Membrane</keyword>
<reference evidence="2 3" key="1">
    <citation type="submission" date="2016-06" db="EMBL/GenBank/DDBJ databases">
        <title>Draft Genome Sequence of Tenacibaculum soleae UCD-KL19.</title>
        <authorList>
            <person name="Eisen J.A."/>
            <person name="Coil D.A."/>
            <person name="Lujan K.M."/>
        </authorList>
    </citation>
    <scope>NUCLEOTIDE SEQUENCE [LARGE SCALE GENOMIC DNA]</scope>
    <source>
        <strain evidence="2 3">UCD-KL19</strain>
    </source>
</reference>
<name>A0A1B9Y215_9FLAO</name>
<dbReference type="EMBL" id="MAKX01000001">
    <property type="protein sequence ID" value="OCK43853.1"/>
    <property type="molecule type" value="Genomic_DNA"/>
</dbReference>
<keyword evidence="1" id="KW-1133">Transmembrane helix</keyword>
<keyword evidence="3" id="KW-1185">Reference proteome</keyword>
<evidence type="ECO:0008006" key="4">
    <source>
        <dbReference type="Google" id="ProtNLM"/>
    </source>
</evidence>
<feature type="transmembrane region" description="Helical" evidence="1">
    <location>
        <begin position="83"/>
        <end position="103"/>
    </location>
</feature>
<dbReference type="STRING" id="447689.BA195_03920"/>
<comment type="caution">
    <text evidence="2">The sequence shown here is derived from an EMBL/GenBank/DDBJ whole genome shotgun (WGS) entry which is preliminary data.</text>
</comment>
<dbReference type="Proteomes" id="UP000093186">
    <property type="component" value="Unassembled WGS sequence"/>
</dbReference>
<sequence length="148" mass="17097">MWFILDNFLVILALLFEKDVLHLGHFDGDSPSSFLKIVILIKIIASGLFIYGSSFLIRVMLLKDVMDYFNNKVSLFLFKAGKFLIISNVVTFFLNFTAFFINTEYLIYYSGNSKYLSLLMVVFGLFLMIFSKVLKQGNQIKQENDLTI</sequence>
<evidence type="ECO:0000256" key="1">
    <source>
        <dbReference type="SAM" id="Phobius"/>
    </source>
</evidence>
<feature type="transmembrane region" description="Helical" evidence="1">
    <location>
        <begin position="39"/>
        <end position="62"/>
    </location>
</feature>
<evidence type="ECO:0000313" key="2">
    <source>
        <dbReference type="EMBL" id="OCK43853.1"/>
    </source>
</evidence>
<feature type="transmembrane region" description="Helical" evidence="1">
    <location>
        <begin position="115"/>
        <end position="134"/>
    </location>
</feature>
<dbReference type="InterPro" id="IPR021354">
    <property type="entry name" value="DUF2975"/>
</dbReference>
<accession>A0A1B9Y215</accession>
<protein>
    <recommendedName>
        <fullName evidence="4">DUF2975 domain-containing protein</fullName>
    </recommendedName>
</protein>